<dbReference type="AlphaFoldDB" id="A0AAD7DR58"/>
<accession>A0AAD7DR58</accession>
<protein>
    <submittedName>
        <fullName evidence="1">Uncharacterized protein</fullName>
    </submittedName>
</protein>
<feature type="non-terminal residue" evidence="1">
    <location>
        <position position="86"/>
    </location>
</feature>
<evidence type="ECO:0000313" key="1">
    <source>
        <dbReference type="EMBL" id="KAJ7697089.1"/>
    </source>
</evidence>
<gene>
    <name evidence="1" type="ORF">B0H16DRAFT_1646863</name>
</gene>
<dbReference type="InterPro" id="IPR016135">
    <property type="entry name" value="UBQ-conjugating_enzyme/RWD"/>
</dbReference>
<reference evidence="1" key="1">
    <citation type="submission" date="2023-03" db="EMBL/GenBank/DDBJ databases">
        <title>Massive genome expansion in bonnet fungi (Mycena s.s.) driven by repeated elements and novel gene families across ecological guilds.</title>
        <authorList>
            <consortium name="Lawrence Berkeley National Laboratory"/>
            <person name="Harder C.B."/>
            <person name="Miyauchi S."/>
            <person name="Viragh M."/>
            <person name="Kuo A."/>
            <person name="Thoen E."/>
            <person name="Andreopoulos B."/>
            <person name="Lu D."/>
            <person name="Skrede I."/>
            <person name="Drula E."/>
            <person name="Henrissat B."/>
            <person name="Morin E."/>
            <person name="Kohler A."/>
            <person name="Barry K."/>
            <person name="LaButti K."/>
            <person name="Morin E."/>
            <person name="Salamov A."/>
            <person name="Lipzen A."/>
            <person name="Mereny Z."/>
            <person name="Hegedus B."/>
            <person name="Baldrian P."/>
            <person name="Stursova M."/>
            <person name="Weitz H."/>
            <person name="Taylor A."/>
            <person name="Grigoriev I.V."/>
            <person name="Nagy L.G."/>
            <person name="Martin F."/>
            <person name="Kauserud H."/>
        </authorList>
    </citation>
    <scope>NUCLEOTIDE SEQUENCE</scope>
    <source>
        <strain evidence="1">CBHHK182m</strain>
    </source>
</reference>
<dbReference type="Proteomes" id="UP001215598">
    <property type="component" value="Unassembled WGS sequence"/>
</dbReference>
<proteinExistence type="predicted"/>
<name>A0AAD7DR58_9AGAR</name>
<keyword evidence="2" id="KW-1185">Reference proteome</keyword>
<dbReference type="SUPFAM" id="SSF54495">
    <property type="entry name" value="UBC-like"/>
    <property type="match status" value="1"/>
</dbReference>
<evidence type="ECO:0000313" key="2">
    <source>
        <dbReference type="Proteomes" id="UP001215598"/>
    </source>
</evidence>
<dbReference type="Gene3D" id="3.10.110.10">
    <property type="entry name" value="Ubiquitin Conjugating Enzyme"/>
    <property type="match status" value="1"/>
</dbReference>
<organism evidence="1 2">
    <name type="scientific">Mycena metata</name>
    <dbReference type="NCBI Taxonomy" id="1033252"/>
    <lineage>
        <taxon>Eukaryota</taxon>
        <taxon>Fungi</taxon>
        <taxon>Dikarya</taxon>
        <taxon>Basidiomycota</taxon>
        <taxon>Agaricomycotina</taxon>
        <taxon>Agaricomycetes</taxon>
        <taxon>Agaricomycetidae</taxon>
        <taxon>Agaricales</taxon>
        <taxon>Marasmiineae</taxon>
        <taxon>Mycenaceae</taxon>
        <taxon>Mycena</taxon>
    </lineage>
</organism>
<comment type="caution">
    <text evidence="1">The sequence shown here is derived from an EMBL/GenBank/DDBJ whole genome shotgun (WGS) entry which is preliminary data.</text>
</comment>
<dbReference type="EMBL" id="JARKIB010000617">
    <property type="protein sequence ID" value="KAJ7697089.1"/>
    <property type="molecule type" value="Genomic_DNA"/>
</dbReference>
<sequence length="86" mass="9483">PVHTVRENRIYRLRAVPGCCPGGAVPSRVNLPFISATTGTVNPARLPVLASWMRARSLEYVLVEIRKEMASPANRKLPQPPEGSMF</sequence>